<proteinExistence type="predicted"/>
<evidence type="ECO:0000313" key="1">
    <source>
        <dbReference type="EMBL" id="KAF7418768.1"/>
    </source>
</evidence>
<organism evidence="1 2">
    <name type="scientific">Vespula germanica</name>
    <name type="common">German yellow jacket</name>
    <name type="synonym">Paravespula germanica</name>
    <dbReference type="NCBI Taxonomy" id="30212"/>
    <lineage>
        <taxon>Eukaryota</taxon>
        <taxon>Metazoa</taxon>
        <taxon>Ecdysozoa</taxon>
        <taxon>Arthropoda</taxon>
        <taxon>Hexapoda</taxon>
        <taxon>Insecta</taxon>
        <taxon>Pterygota</taxon>
        <taxon>Neoptera</taxon>
        <taxon>Endopterygota</taxon>
        <taxon>Hymenoptera</taxon>
        <taxon>Apocrita</taxon>
        <taxon>Aculeata</taxon>
        <taxon>Vespoidea</taxon>
        <taxon>Vespidae</taxon>
        <taxon>Vespinae</taxon>
        <taxon>Vespula</taxon>
    </lineage>
</organism>
<dbReference type="AlphaFoldDB" id="A0A834NVJ5"/>
<comment type="caution">
    <text evidence="1">The sequence shown here is derived from an EMBL/GenBank/DDBJ whole genome shotgun (WGS) entry which is preliminary data.</text>
</comment>
<keyword evidence="2" id="KW-1185">Reference proteome</keyword>
<accession>A0A834NVJ5</accession>
<sequence>MSCSVDPSLEFLLCYFSLGSFALRKTVLKEMEGRRMGGSGMGKVLLATLDVLLARVLVARDSSHRGEILVFSSRNAWQMLVGETKVEKSWKSGRKYAGISPGKSTPNYTSDKCSTMETKVCLKPRTVAVLSRVRSEYARFLLVY</sequence>
<name>A0A834NVJ5_VESGE</name>
<protein>
    <submittedName>
        <fullName evidence="1">Uncharacterized protein</fullName>
    </submittedName>
</protein>
<reference evidence="1" key="1">
    <citation type="journal article" date="2020" name="G3 (Bethesda)">
        <title>High-Quality Assemblies for Three Invasive Social Wasps from the &lt;i&gt;Vespula&lt;/i&gt; Genus.</title>
        <authorList>
            <person name="Harrop T.W.R."/>
            <person name="Guhlin J."/>
            <person name="McLaughlin G.M."/>
            <person name="Permina E."/>
            <person name="Stockwell P."/>
            <person name="Gilligan J."/>
            <person name="Le Lec M.F."/>
            <person name="Gruber M.A.M."/>
            <person name="Quinn O."/>
            <person name="Lovegrove M."/>
            <person name="Duncan E.J."/>
            <person name="Remnant E.J."/>
            <person name="Van Eeckhoven J."/>
            <person name="Graham B."/>
            <person name="Knapp R.A."/>
            <person name="Langford K.W."/>
            <person name="Kronenberg Z."/>
            <person name="Press M.O."/>
            <person name="Eacker S.M."/>
            <person name="Wilson-Rankin E.E."/>
            <person name="Purcell J."/>
            <person name="Lester P.J."/>
            <person name="Dearden P.K."/>
        </authorList>
    </citation>
    <scope>NUCLEOTIDE SEQUENCE</scope>
    <source>
        <strain evidence="1">Linc-1</strain>
    </source>
</reference>
<dbReference type="Proteomes" id="UP000617340">
    <property type="component" value="Unassembled WGS sequence"/>
</dbReference>
<evidence type="ECO:0000313" key="2">
    <source>
        <dbReference type="Proteomes" id="UP000617340"/>
    </source>
</evidence>
<gene>
    <name evidence="1" type="ORF">HZH68_001421</name>
</gene>
<dbReference type="EMBL" id="JACSDZ010000001">
    <property type="protein sequence ID" value="KAF7418768.1"/>
    <property type="molecule type" value="Genomic_DNA"/>
</dbReference>